<proteinExistence type="predicted"/>
<protein>
    <submittedName>
        <fullName evidence="1">Uncharacterized protein</fullName>
    </submittedName>
</protein>
<dbReference type="OrthoDB" id="27181at10239"/>
<dbReference type="GeneID" id="6449951"/>
<dbReference type="KEGG" id="vg:6449951"/>
<name>B3VLZ6_9CAUD</name>
<sequence length="79" mass="8734">MGLADTRHHSVQHLVDLLEPNPNLPDPLFKVSDVAACMRDKMLELLGDGPELAAGLRKLLEAKDCFVRQALLDRVDGDE</sequence>
<keyword evidence="2" id="KW-1185">Reference proteome</keyword>
<dbReference type="Proteomes" id="UP000000620">
    <property type="component" value="Segment"/>
</dbReference>
<dbReference type="EMBL" id="EU770221">
    <property type="protein sequence ID" value="ACF05070.1"/>
    <property type="molecule type" value="Genomic_DNA"/>
</dbReference>
<reference evidence="1 2" key="1">
    <citation type="submission" date="2008-05" db="EMBL/GenBank/DDBJ databases">
        <authorList>
            <person name="Scanlon M.A."/>
            <person name="Jacobs-Sera D."/>
            <person name="Hendrix R.W."/>
            <person name="Hatfull G.H."/>
        </authorList>
    </citation>
    <scope>NUCLEOTIDE SEQUENCE [LARGE SCALE GENOMIC DNA]</scope>
</reference>
<evidence type="ECO:0000313" key="1">
    <source>
        <dbReference type="EMBL" id="ACF05070.1"/>
    </source>
</evidence>
<organism evidence="1 2">
    <name type="scientific">Mycobacterium phage Nigel</name>
    <dbReference type="NCBI Taxonomy" id="543152"/>
    <lineage>
        <taxon>Viruses</taxon>
        <taxon>Duplodnaviria</taxon>
        <taxon>Heunggongvirae</taxon>
        <taxon>Uroviricota</taxon>
        <taxon>Caudoviricetes</taxon>
        <taxon>Bclasvirinae</taxon>
        <taxon>Coopervirus</taxon>
        <taxon>Coopervirus nigel</taxon>
    </lineage>
</organism>
<dbReference type="RefSeq" id="YP_002003906.1">
    <property type="nucleotide sequence ID" value="NC_011044.1"/>
</dbReference>
<evidence type="ECO:0000313" key="2">
    <source>
        <dbReference type="Proteomes" id="UP000000620"/>
    </source>
</evidence>
<accession>B3VLZ6</accession>
<gene>
    <name evidence="1" type="ORF">Nigel_67</name>
</gene>